<dbReference type="InterPro" id="IPR050109">
    <property type="entry name" value="HTH-type_TetR-like_transc_reg"/>
</dbReference>
<name>A0A857J2H7_9BURK</name>
<dbReference type="InterPro" id="IPR039536">
    <property type="entry name" value="TetR_C_Proteobacteria"/>
</dbReference>
<keyword evidence="7" id="KW-1185">Reference proteome</keyword>
<dbReference type="EMBL" id="CP047650">
    <property type="protein sequence ID" value="QHI97433.1"/>
    <property type="molecule type" value="Genomic_DNA"/>
</dbReference>
<dbReference type="SUPFAM" id="SSF48498">
    <property type="entry name" value="Tetracyclin repressor-like, C-terminal domain"/>
    <property type="match status" value="1"/>
</dbReference>
<evidence type="ECO:0000256" key="1">
    <source>
        <dbReference type="ARBA" id="ARBA00023015"/>
    </source>
</evidence>
<keyword evidence="1" id="KW-0805">Transcription regulation</keyword>
<sequence length="220" mass="23803">MADETLQDQKGRPTGRPSVEAAGQLEEQLMDAALAVFIRCGYAGTSMEAIAREAGVTKRTLYRRAVSKPALFVEVVERLALKTGVPRLNRIAGATLEQKLRKASDIMLDWVLDPNALALYRMVVADAAHHPGLAATVDGPFQRATDAIAALLAQDGDRPAETVRLGAGMFLRLVISEPLDRAAQGIEAAGSTRQKRARAHTAVDFFLAGWRAWRETAARS</sequence>
<feature type="DNA-binding region" description="H-T-H motif" evidence="4">
    <location>
        <begin position="46"/>
        <end position="65"/>
    </location>
</feature>
<feature type="domain" description="HTH tetR-type" evidence="5">
    <location>
        <begin position="23"/>
        <end position="83"/>
    </location>
</feature>
<dbReference type="AlphaFoldDB" id="A0A857J2H7"/>
<dbReference type="GO" id="GO:0000976">
    <property type="term" value="F:transcription cis-regulatory region binding"/>
    <property type="evidence" value="ECO:0007669"/>
    <property type="project" value="TreeGrafter"/>
</dbReference>
<evidence type="ECO:0000259" key="5">
    <source>
        <dbReference type="PROSITE" id="PS50977"/>
    </source>
</evidence>
<dbReference type="RefSeq" id="WP_160550951.1">
    <property type="nucleotide sequence ID" value="NZ_CP047650.1"/>
</dbReference>
<dbReference type="PANTHER" id="PTHR30055">
    <property type="entry name" value="HTH-TYPE TRANSCRIPTIONAL REGULATOR RUTR"/>
    <property type="match status" value="1"/>
</dbReference>
<dbReference type="InterPro" id="IPR001647">
    <property type="entry name" value="HTH_TetR"/>
</dbReference>
<keyword evidence="2 4" id="KW-0238">DNA-binding</keyword>
<evidence type="ECO:0000313" key="7">
    <source>
        <dbReference type="Proteomes" id="UP000464787"/>
    </source>
</evidence>
<dbReference type="InterPro" id="IPR036271">
    <property type="entry name" value="Tet_transcr_reg_TetR-rel_C_sf"/>
</dbReference>
<dbReference type="Proteomes" id="UP000464787">
    <property type="component" value="Chromosome"/>
</dbReference>
<keyword evidence="3" id="KW-0804">Transcription</keyword>
<dbReference type="PROSITE" id="PS50977">
    <property type="entry name" value="HTH_TETR_2"/>
    <property type="match status" value="1"/>
</dbReference>
<dbReference type="Gene3D" id="1.10.357.10">
    <property type="entry name" value="Tetracycline Repressor, domain 2"/>
    <property type="match status" value="1"/>
</dbReference>
<proteinExistence type="predicted"/>
<reference evidence="6 7" key="1">
    <citation type="submission" date="2020-01" db="EMBL/GenBank/DDBJ databases">
        <title>Genome sequencing of strain KACC 21265.</title>
        <authorList>
            <person name="Heo J."/>
            <person name="Kim S.-J."/>
            <person name="Kim J.-S."/>
            <person name="Hong S.-B."/>
            <person name="Kwon S.-W."/>
        </authorList>
    </citation>
    <scope>NUCLEOTIDE SEQUENCE [LARGE SCALE GENOMIC DNA]</scope>
    <source>
        <strain evidence="6 7">KACC 21265</strain>
    </source>
</reference>
<dbReference type="PANTHER" id="PTHR30055:SF234">
    <property type="entry name" value="HTH-TYPE TRANSCRIPTIONAL REGULATOR BETI"/>
    <property type="match status" value="1"/>
</dbReference>
<evidence type="ECO:0000256" key="3">
    <source>
        <dbReference type="ARBA" id="ARBA00023163"/>
    </source>
</evidence>
<dbReference type="KEGG" id="xyk:GT347_05205"/>
<dbReference type="Pfam" id="PF14246">
    <property type="entry name" value="TetR_C_7"/>
    <property type="match status" value="1"/>
</dbReference>
<dbReference type="Pfam" id="PF00440">
    <property type="entry name" value="TetR_N"/>
    <property type="match status" value="1"/>
</dbReference>
<dbReference type="PRINTS" id="PR00455">
    <property type="entry name" value="HTHTETR"/>
</dbReference>
<evidence type="ECO:0000256" key="4">
    <source>
        <dbReference type="PROSITE-ProRule" id="PRU00335"/>
    </source>
</evidence>
<organism evidence="6 7">
    <name type="scientific">Xylophilus rhododendri</name>
    <dbReference type="NCBI Taxonomy" id="2697032"/>
    <lineage>
        <taxon>Bacteria</taxon>
        <taxon>Pseudomonadati</taxon>
        <taxon>Pseudomonadota</taxon>
        <taxon>Betaproteobacteria</taxon>
        <taxon>Burkholderiales</taxon>
        <taxon>Xylophilus</taxon>
    </lineage>
</organism>
<evidence type="ECO:0000313" key="6">
    <source>
        <dbReference type="EMBL" id="QHI97433.1"/>
    </source>
</evidence>
<dbReference type="InterPro" id="IPR009057">
    <property type="entry name" value="Homeodomain-like_sf"/>
</dbReference>
<gene>
    <name evidence="6" type="ORF">GT347_05205</name>
</gene>
<protein>
    <submittedName>
        <fullName evidence="6">TetR family transcriptional regulator</fullName>
    </submittedName>
</protein>
<dbReference type="GO" id="GO:0003700">
    <property type="term" value="F:DNA-binding transcription factor activity"/>
    <property type="evidence" value="ECO:0007669"/>
    <property type="project" value="TreeGrafter"/>
</dbReference>
<evidence type="ECO:0000256" key="2">
    <source>
        <dbReference type="ARBA" id="ARBA00023125"/>
    </source>
</evidence>
<accession>A0A857J2H7</accession>
<dbReference type="SUPFAM" id="SSF46689">
    <property type="entry name" value="Homeodomain-like"/>
    <property type="match status" value="1"/>
</dbReference>